<dbReference type="InterPro" id="IPR003593">
    <property type="entry name" value="AAA+_ATPase"/>
</dbReference>
<keyword evidence="6" id="KW-1185">Reference proteome</keyword>
<dbReference type="InterPro" id="IPR003439">
    <property type="entry name" value="ABC_transporter-like_ATP-bd"/>
</dbReference>
<evidence type="ECO:0000313" key="6">
    <source>
        <dbReference type="Proteomes" id="UP001595997"/>
    </source>
</evidence>
<keyword evidence="1" id="KW-0813">Transport</keyword>
<reference evidence="6" key="1">
    <citation type="journal article" date="2019" name="Int. J. Syst. Evol. Microbiol.">
        <title>The Global Catalogue of Microorganisms (GCM) 10K type strain sequencing project: providing services to taxonomists for standard genome sequencing and annotation.</title>
        <authorList>
            <consortium name="The Broad Institute Genomics Platform"/>
            <consortium name="The Broad Institute Genome Sequencing Center for Infectious Disease"/>
            <person name="Wu L."/>
            <person name="Ma J."/>
        </authorList>
    </citation>
    <scope>NUCLEOTIDE SEQUENCE [LARGE SCALE GENOMIC DNA]</scope>
    <source>
        <strain evidence="6">CGMCC 4.7357</strain>
    </source>
</reference>
<evidence type="ECO:0000256" key="3">
    <source>
        <dbReference type="ARBA" id="ARBA00022840"/>
    </source>
</evidence>
<dbReference type="CDD" id="cd03230">
    <property type="entry name" value="ABC_DR_subfamily_A"/>
    <property type="match status" value="1"/>
</dbReference>
<dbReference type="GO" id="GO:0005524">
    <property type="term" value="F:ATP binding"/>
    <property type="evidence" value="ECO:0007669"/>
    <property type="project" value="UniProtKB-KW"/>
</dbReference>
<dbReference type="PANTHER" id="PTHR42939">
    <property type="entry name" value="ABC TRANSPORTER ATP-BINDING PROTEIN ALBC-RELATED"/>
    <property type="match status" value="1"/>
</dbReference>
<accession>A0ABV9A782</accession>
<sequence length="302" mass="31710">MSKETAALEAVDLGMTYGRRSGHVLRGCTFRLPTGSVCALVGPNGAGKSTLFAVAAGLRRPTEGTVRLLGSAPGEHRERIAYVAQNKPLYPQLTVADTLRLGAELNPDRWDQTAAERIAYGGGADPGAAIRKLSGGQRTRVALALAFGKRPELMLLDEPMADLDPLARHQLTGALMAQAAEHGTTIVMSSHVVAELESCCDHVLLLGSGSIRLAGTCDGILSAHSRLTGTGTDFAPHTVIEERGSGRGRTALVRPYGEPDTGVWAVEQPSLEEIFLAHLRNPGAPALFTGRAAPAPSQEAAI</sequence>
<evidence type="ECO:0000256" key="2">
    <source>
        <dbReference type="ARBA" id="ARBA00022741"/>
    </source>
</evidence>
<comment type="caution">
    <text evidence="5">The sequence shown here is derived from an EMBL/GenBank/DDBJ whole genome shotgun (WGS) entry which is preliminary data.</text>
</comment>
<evidence type="ECO:0000313" key="5">
    <source>
        <dbReference type="EMBL" id="MFC4495764.1"/>
    </source>
</evidence>
<dbReference type="Pfam" id="PF00005">
    <property type="entry name" value="ABC_tran"/>
    <property type="match status" value="1"/>
</dbReference>
<dbReference type="InterPro" id="IPR051782">
    <property type="entry name" value="ABC_Transporter_VariousFunc"/>
</dbReference>
<dbReference type="PROSITE" id="PS00211">
    <property type="entry name" value="ABC_TRANSPORTER_1"/>
    <property type="match status" value="1"/>
</dbReference>
<dbReference type="PROSITE" id="PS50893">
    <property type="entry name" value="ABC_TRANSPORTER_2"/>
    <property type="match status" value="1"/>
</dbReference>
<dbReference type="InterPro" id="IPR027417">
    <property type="entry name" value="P-loop_NTPase"/>
</dbReference>
<dbReference type="SMART" id="SM00382">
    <property type="entry name" value="AAA"/>
    <property type="match status" value="1"/>
</dbReference>
<dbReference type="EMBL" id="JBHSFH010000007">
    <property type="protein sequence ID" value="MFC4495764.1"/>
    <property type="molecule type" value="Genomic_DNA"/>
</dbReference>
<organism evidence="5 6">
    <name type="scientific">Streptomyces ovatisporus</name>
    <dbReference type="NCBI Taxonomy" id="1128682"/>
    <lineage>
        <taxon>Bacteria</taxon>
        <taxon>Bacillati</taxon>
        <taxon>Actinomycetota</taxon>
        <taxon>Actinomycetes</taxon>
        <taxon>Kitasatosporales</taxon>
        <taxon>Streptomycetaceae</taxon>
        <taxon>Streptomyces</taxon>
    </lineage>
</organism>
<dbReference type="Proteomes" id="UP001595997">
    <property type="component" value="Unassembled WGS sequence"/>
</dbReference>
<dbReference type="RefSeq" id="WP_386449090.1">
    <property type="nucleotide sequence ID" value="NZ_JBHSFH010000007.1"/>
</dbReference>
<name>A0ABV9A782_9ACTN</name>
<keyword evidence="2" id="KW-0547">Nucleotide-binding</keyword>
<evidence type="ECO:0000259" key="4">
    <source>
        <dbReference type="PROSITE" id="PS50893"/>
    </source>
</evidence>
<evidence type="ECO:0000256" key="1">
    <source>
        <dbReference type="ARBA" id="ARBA00022448"/>
    </source>
</evidence>
<dbReference type="PANTHER" id="PTHR42939:SF1">
    <property type="entry name" value="ABC TRANSPORTER ATP-BINDING PROTEIN ALBC-RELATED"/>
    <property type="match status" value="1"/>
</dbReference>
<dbReference type="InterPro" id="IPR017871">
    <property type="entry name" value="ABC_transporter-like_CS"/>
</dbReference>
<dbReference type="Gene3D" id="3.40.50.300">
    <property type="entry name" value="P-loop containing nucleotide triphosphate hydrolases"/>
    <property type="match status" value="1"/>
</dbReference>
<gene>
    <name evidence="5" type="ORF">ACFPA8_16670</name>
</gene>
<proteinExistence type="predicted"/>
<dbReference type="SUPFAM" id="SSF52540">
    <property type="entry name" value="P-loop containing nucleoside triphosphate hydrolases"/>
    <property type="match status" value="1"/>
</dbReference>
<feature type="domain" description="ABC transporter" evidence="4">
    <location>
        <begin position="8"/>
        <end position="233"/>
    </location>
</feature>
<protein>
    <submittedName>
        <fullName evidence="5">ABC transporter ATP-binding protein</fullName>
    </submittedName>
</protein>
<keyword evidence="3 5" id="KW-0067">ATP-binding</keyword>